<proteinExistence type="predicted"/>
<dbReference type="EMBL" id="FUKJ01000416">
    <property type="protein sequence ID" value="SJM95299.1"/>
    <property type="molecule type" value="Genomic_DNA"/>
</dbReference>
<accession>A0A1R4HGF7</accession>
<gene>
    <name evidence="1" type="ORF">CRENPOLYSF2_520003</name>
</gene>
<evidence type="ECO:0000313" key="1">
    <source>
        <dbReference type="EMBL" id="SJM95299.1"/>
    </source>
</evidence>
<keyword evidence="2" id="KW-1185">Reference proteome</keyword>
<sequence>MMNNLLVCHPSVSCPAVHHLLVDIVVLPTKDLQLRYHLQGDLQHLRIPELQTPGLVDGLWQHTCFEFFIATDGDNSYREFNFSPSGQWAAYAFSDYRLRREWHSAHTYAINIEHTDDGLVLSVGIPLAELPLLDTNKAIQVGLTAVIEAVDGSRSYWALHHPADEPDFHHRAGFVYTIEPHSF</sequence>
<dbReference type="AlphaFoldDB" id="A0A1R4HGF7"/>
<dbReference type="SUPFAM" id="SSF49344">
    <property type="entry name" value="CBD9-like"/>
    <property type="match status" value="1"/>
</dbReference>
<dbReference type="Gene3D" id="2.60.40.1190">
    <property type="match status" value="1"/>
</dbReference>
<protein>
    <recommendedName>
        <fullName evidence="3">DOMON-like domain-containing protein</fullName>
    </recommendedName>
</protein>
<reference evidence="2" key="1">
    <citation type="submission" date="2017-02" db="EMBL/GenBank/DDBJ databases">
        <authorList>
            <person name="Daims H."/>
        </authorList>
    </citation>
    <scope>NUCLEOTIDE SEQUENCE [LARGE SCALE GENOMIC DNA]</scope>
</reference>
<dbReference type="CDD" id="cd09627">
    <property type="entry name" value="DOMON_murB_like"/>
    <property type="match status" value="1"/>
</dbReference>
<evidence type="ECO:0008006" key="3">
    <source>
        <dbReference type="Google" id="ProtNLM"/>
    </source>
</evidence>
<evidence type="ECO:0000313" key="2">
    <source>
        <dbReference type="Proteomes" id="UP000195442"/>
    </source>
</evidence>
<dbReference type="Proteomes" id="UP000195442">
    <property type="component" value="Unassembled WGS sequence"/>
</dbReference>
<dbReference type="OrthoDB" id="190583at2"/>
<organism evidence="1 2">
    <name type="scientific">Crenothrix polyspora</name>
    <dbReference type="NCBI Taxonomy" id="360316"/>
    <lineage>
        <taxon>Bacteria</taxon>
        <taxon>Pseudomonadati</taxon>
        <taxon>Pseudomonadota</taxon>
        <taxon>Gammaproteobacteria</taxon>
        <taxon>Methylococcales</taxon>
        <taxon>Crenotrichaceae</taxon>
        <taxon>Crenothrix</taxon>
    </lineage>
</organism>
<name>A0A1R4HGF7_9GAMM</name>
<dbReference type="RefSeq" id="WP_143341675.1">
    <property type="nucleotide sequence ID" value="NZ_FUKJ01000416.1"/>
</dbReference>